<protein>
    <submittedName>
        <fullName evidence="1">Uncharacterized protein</fullName>
    </submittedName>
</protein>
<accession>A0ACC2CTI3</accession>
<keyword evidence="2" id="KW-1185">Reference proteome</keyword>
<evidence type="ECO:0000313" key="2">
    <source>
        <dbReference type="Proteomes" id="UP001162992"/>
    </source>
</evidence>
<organism evidence="1 2">
    <name type="scientific">Diphasiastrum complanatum</name>
    <name type="common">Issler's clubmoss</name>
    <name type="synonym">Lycopodium complanatum</name>
    <dbReference type="NCBI Taxonomy" id="34168"/>
    <lineage>
        <taxon>Eukaryota</taxon>
        <taxon>Viridiplantae</taxon>
        <taxon>Streptophyta</taxon>
        <taxon>Embryophyta</taxon>
        <taxon>Tracheophyta</taxon>
        <taxon>Lycopodiopsida</taxon>
        <taxon>Lycopodiales</taxon>
        <taxon>Lycopodiaceae</taxon>
        <taxon>Lycopodioideae</taxon>
        <taxon>Diphasiastrum</taxon>
    </lineage>
</organism>
<evidence type="ECO:0000313" key="1">
    <source>
        <dbReference type="EMBL" id="KAJ7545328.1"/>
    </source>
</evidence>
<reference evidence="2" key="1">
    <citation type="journal article" date="2024" name="Proc. Natl. Acad. Sci. U.S.A.">
        <title>Extraordinary preservation of gene collinearity over three hundred million years revealed in homosporous lycophytes.</title>
        <authorList>
            <person name="Li C."/>
            <person name="Wickell D."/>
            <person name="Kuo L.Y."/>
            <person name="Chen X."/>
            <person name="Nie B."/>
            <person name="Liao X."/>
            <person name="Peng D."/>
            <person name="Ji J."/>
            <person name="Jenkins J."/>
            <person name="Williams M."/>
            <person name="Shu S."/>
            <person name="Plott C."/>
            <person name="Barry K."/>
            <person name="Rajasekar S."/>
            <person name="Grimwood J."/>
            <person name="Han X."/>
            <person name="Sun S."/>
            <person name="Hou Z."/>
            <person name="He W."/>
            <person name="Dai G."/>
            <person name="Sun C."/>
            <person name="Schmutz J."/>
            <person name="Leebens-Mack J.H."/>
            <person name="Li F.W."/>
            <person name="Wang L."/>
        </authorList>
    </citation>
    <scope>NUCLEOTIDE SEQUENCE [LARGE SCALE GENOMIC DNA]</scope>
    <source>
        <strain evidence="2">cv. PW_Plant_1</strain>
    </source>
</reference>
<dbReference type="EMBL" id="CM055100">
    <property type="protein sequence ID" value="KAJ7545328.1"/>
    <property type="molecule type" value="Genomic_DNA"/>
</dbReference>
<dbReference type="Proteomes" id="UP001162992">
    <property type="component" value="Chromosome 9"/>
</dbReference>
<name>A0ACC2CTI3_DIPCM</name>
<gene>
    <name evidence="1" type="ORF">O6H91_09G115300</name>
</gene>
<comment type="caution">
    <text evidence="1">The sequence shown here is derived from an EMBL/GenBank/DDBJ whole genome shotgun (WGS) entry which is preliminary data.</text>
</comment>
<proteinExistence type="predicted"/>
<sequence length="201" mass="22498">MSIFSRKASYIIRLAIVSFSDLARISAFNYWFLTETVFVFSASVILLLAEVETLKYFPAMDLPVDNMKGKTLHPAPDRLHPHLPEYAHRVSVKKGFTRLERHPATGMSGAPKKAGHGGKYTWVGPVDPEQDLEPTPPALDERDPNYVEDDELPVGESELPKNTDELLVGENELPNNRDELQQGEVELPINSAEHHAEAKKT</sequence>